<dbReference type="InterPro" id="IPR018357">
    <property type="entry name" value="Hexapep_transf_CS"/>
</dbReference>
<dbReference type="AlphaFoldDB" id="A0A384JYL6"/>
<dbReference type="PROSITE" id="PS00101">
    <property type="entry name" value="HEXAPEP_TRANSFERASES"/>
    <property type="match status" value="1"/>
</dbReference>
<dbReference type="Gene3D" id="2.160.10.10">
    <property type="entry name" value="Hexapeptide repeat proteins"/>
    <property type="match status" value="2"/>
</dbReference>
<reference evidence="3 4" key="1">
    <citation type="journal article" date="2011" name="PLoS Genet.">
        <title>Genomic analysis of the necrotrophic fungal pathogens Sclerotinia sclerotiorum and Botrytis cinerea.</title>
        <authorList>
            <person name="Amselem J."/>
            <person name="Cuomo C.A."/>
            <person name="van Kan J.A."/>
            <person name="Viaud M."/>
            <person name="Benito E.P."/>
            <person name="Couloux A."/>
            <person name="Coutinho P.M."/>
            <person name="de Vries R.P."/>
            <person name="Dyer P.S."/>
            <person name="Fillinger S."/>
            <person name="Fournier E."/>
            <person name="Gout L."/>
            <person name="Hahn M."/>
            <person name="Kohn L."/>
            <person name="Lapalu N."/>
            <person name="Plummer K.M."/>
            <person name="Pradier J.M."/>
            <person name="Quevillon E."/>
            <person name="Sharon A."/>
            <person name="Simon A."/>
            <person name="ten Have A."/>
            <person name="Tudzynski B."/>
            <person name="Tudzynski P."/>
            <person name="Wincker P."/>
            <person name="Andrew M."/>
            <person name="Anthouard V."/>
            <person name="Beever R.E."/>
            <person name="Beffa R."/>
            <person name="Benoit I."/>
            <person name="Bouzid O."/>
            <person name="Brault B."/>
            <person name="Chen Z."/>
            <person name="Choquer M."/>
            <person name="Collemare J."/>
            <person name="Cotton P."/>
            <person name="Danchin E.G."/>
            <person name="Da Silva C."/>
            <person name="Gautier A."/>
            <person name="Giraud C."/>
            <person name="Giraud T."/>
            <person name="Gonzalez C."/>
            <person name="Grossetete S."/>
            <person name="Guldener U."/>
            <person name="Henrissat B."/>
            <person name="Howlett B.J."/>
            <person name="Kodira C."/>
            <person name="Kretschmer M."/>
            <person name="Lappartient A."/>
            <person name="Leroch M."/>
            <person name="Levis C."/>
            <person name="Mauceli E."/>
            <person name="Neuveglise C."/>
            <person name="Oeser B."/>
            <person name="Pearson M."/>
            <person name="Poulain J."/>
            <person name="Poussereau N."/>
            <person name="Quesneville H."/>
            <person name="Rascle C."/>
            <person name="Schumacher J."/>
            <person name="Segurens B."/>
            <person name="Sexton A."/>
            <person name="Silva E."/>
            <person name="Sirven C."/>
            <person name="Soanes D.M."/>
            <person name="Talbot N.J."/>
            <person name="Templeton M."/>
            <person name="Yandava C."/>
            <person name="Yarden O."/>
            <person name="Zeng Q."/>
            <person name="Rollins J.A."/>
            <person name="Lebrun M.H."/>
            <person name="Dickman M."/>
        </authorList>
    </citation>
    <scope>NUCLEOTIDE SEQUENCE [LARGE SCALE GENOMIC DNA]</scope>
    <source>
        <strain evidence="3 4">B05.10</strain>
    </source>
</reference>
<dbReference type="OrthoDB" id="10457947at2759"/>
<organism evidence="3 4">
    <name type="scientific">Botryotinia fuckeliana (strain B05.10)</name>
    <name type="common">Noble rot fungus</name>
    <name type="synonym">Botrytis cinerea</name>
    <dbReference type="NCBI Taxonomy" id="332648"/>
    <lineage>
        <taxon>Eukaryota</taxon>
        <taxon>Fungi</taxon>
        <taxon>Dikarya</taxon>
        <taxon>Ascomycota</taxon>
        <taxon>Pezizomycotina</taxon>
        <taxon>Leotiomycetes</taxon>
        <taxon>Helotiales</taxon>
        <taxon>Sclerotiniaceae</taxon>
        <taxon>Botrytis</taxon>
    </lineage>
</organism>
<dbReference type="Proteomes" id="UP000001798">
    <property type="component" value="Chromosome 12"/>
</dbReference>
<dbReference type="Pfam" id="PF00132">
    <property type="entry name" value="Hexapep"/>
    <property type="match status" value="1"/>
</dbReference>
<evidence type="ECO:0000256" key="1">
    <source>
        <dbReference type="ARBA" id="ARBA00022679"/>
    </source>
</evidence>
<dbReference type="GeneID" id="5438726"/>
<proteinExistence type="predicted"/>
<dbReference type="InterPro" id="IPR001451">
    <property type="entry name" value="Hexapep"/>
</dbReference>
<dbReference type="EMBL" id="CP009816">
    <property type="protein sequence ID" value="ATZ55689.1"/>
    <property type="molecule type" value="Genomic_DNA"/>
</dbReference>
<name>A0A384JYL6_BOTFB</name>
<dbReference type="GO" id="GO:0016740">
    <property type="term" value="F:transferase activity"/>
    <property type="evidence" value="ECO:0007669"/>
    <property type="project" value="UniProtKB-KW"/>
</dbReference>
<dbReference type="SUPFAM" id="SSF51161">
    <property type="entry name" value="Trimeric LpxA-like enzymes"/>
    <property type="match status" value="1"/>
</dbReference>
<evidence type="ECO:0000256" key="2">
    <source>
        <dbReference type="SAM" id="MobiDB-lite"/>
    </source>
</evidence>
<feature type="compositionally biased region" description="Basic and acidic residues" evidence="2">
    <location>
        <begin position="16"/>
        <end position="29"/>
    </location>
</feature>
<feature type="region of interest" description="Disordered" evidence="2">
    <location>
        <begin position="1"/>
        <end position="29"/>
    </location>
</feature>
<accession>A0A384JYL6</accession>
<evidence type="ECO:0000313" key="4">
    <source>
        <dbReference type="Proteomes" id="UP000001798"/>
    </source>
</evidence>
<dbReference type="InterPro" id="IPR011004">
    <property type="entry name" value="Trimer_LpxA-like_sf"/>
</dbReference>
<keyword evidence="4" id="KW-1185">Reference proteome</keyword>
<dbReference type="VEuPathDB" id="FungiDB:Bcin12g02570"/>
<dbReference type="KEGG" id="bfu:BCIN_12g02570"/>
<gene>
    <name evidence="3" type="ORF">BCIN_12g02570</name>
</gene>
<sequence>MNTPFSPSPIISKRSTAYEKGESSKPLERLKTPSAYKSSILASHNDAFVESDSKDELGERTPTPIKSVPIVEPPSFTFPKDLLKVRKIYDGFKPCEGYEKYVDTFFQYKIAEYENDGFTDADLQELVYDDFINIGKEHLRYVQKRTLLRFRKSFRRYGVYVNTKTDIETAVLEVVSRNRYHEWTHHQLREYQKDRIQLDIKDLRDSWVLRLPYPSRTNRREAMVDFQGQNVYSSTTDALVCANLQIYNREAATRLAATNKIIKITGASNIIICEPGIIGSKVHLNAIHEKTILKPLCMIFDHVYIGPGVVIEKGARISDHVIICGETEIVILATVAIGVQIGWNVRIGALASIGSDVIIGRNVVIGGSATIEAGAVIEDNVHIGIRASICTLARVRAGTRVENSTRFQNGMRAENSAALPGAWYFKRNIVQSTIR</sequence>
<reference evidence="3 4" key="2">
    <citation type="journal article" date="2012" name="Eukaryot. Cell">
        <title>Genome update of Botrytis cinerea strains B05.10 and T4.</title>
        <authorList>
            <person name="Staats M."/>
            <person name="van Kan J.A."/>
        </authorList>
    </citation>
    <scope>NUCLEOTIDE SEQUENCE [LARGE SCALE GENOMIC DNA]</scope>
    <source>
        <strain evidence="3 4">B05.10</strain>
    </source>
</reference>
<reference evidence="3 4" key="3">
    <citation type="journal article" date="2017" name="Mol. Plant Pathol.">
        <title>A gapless genome sequence of the fungus Botrytis cinerea.</title>
        <authorList>
            <person name="Van Kan J.A."/>
            <person name="Stassen J.H."/>
            <person name="Mosbach A."/>
            <person name="Van Der Lee T.A."/>
            <person name="Faino L."/>
            <person name="Farmer A.D."/>
            <person name="Papasotiriou D.G."/>
            <person name="Zhou S."/>
            <person name="Seidl M.F."/>
            <person name="Cottam E."/>
            <person name="Edel D."/>
            <person name="Hahn M."/>
            <person name="Schwartz D.C."/>
            <person name="Dietrich R.A."/>
            <person name="Widdison S."/>
            <person name="Scalliet G."/>
        </authorList>
    </citation>
    <scope>NUCLEOTIDE SEQUENCE [LARGE SCALE GENOMIC DNA]</scope>
    <source>
        <strain evidence="3 4">B05.10</strain>
    </source>
</reference>
<evidence type="ECO:0000313" key="3">
    <source>
        <dbReference type="EMBL" id="ATZ55689.1"/>
    </source>
</evidence>
<dbReference type="RefSeq" id="XP_024552134.1">
    <property type="nucleotide sequence ID" value="XM_024696326.1"/>
</dbReference>
<protein>
    <submittedName>
        <fullName evidence="3">Uncharacterized protein</fullName>
    </submittedName>
</protein>
<keyword evidence="1" id="KW-0808">Transferase</keyword>